<feature type="domain" description="Histidine kinase" evidence="10">
    <location>
        <begin position="342"/>
        <end position="552"/>
    </location>
</feature>
<dbReference type="InterPro" id="IPR035965">
    <property type="entry name" value="PAS-like_dom_sf"/>
</dbReference>
<evidence type="ECO:0000256" key="4">
    <source>
        <dbReference type="ARBA" id="ARBA00022679"/>
    </source>
</evidence>
<dbReference type="PANTHER" id="PTHR43065">
    <property type="entry name" value="SENSOR HISTIDINE KINASE"/>
    <property type="match status" value="1"/>
</dbReference>
<evidence type="ECO:0000256" key="2">
    <source>
        <dbReference type="ARBA" id="ARBA00012438"/>
    </source>
</evidence>
<evidence type="ECO:0000313" key="11">
    <source>
        <dbReference type="EMBL" id="OXS80115.1"/>
    </source>
</evidence>
<organism evidence="11 12">
    <name type="scientific">Domibacillus enclensis</name>
    <dbReference type="NCBI Taxonomy" id="1017273"/>
    <lineage>
        <taxon>Bacteria</taxon>
        <taxon>Bacillati</taxon>
        <taxon>Bacillota</taxon>
        <taxon>Bacilli</taxon>
        <taxon>Bacillales</taxon>
        <taxon>Bacillaceae</taxon>
        <taxon>Domibacillus</taxon>
    </lineage>
</organism>
<keyword evidence="12" id="KW-1185">Reference proteome</keyword>
<dbReference type="SMART" id="SM00388">
    <property type="entry name" value="HisKA"/>
    <property type="match status" value="1"/>
</dbReference>
<feature type="region of interest" description="Disordered" evidence="9">
    <location>
        <begin position="1"/>
        <end position="23"/>
    </location>
</feature>
<keyword evidence="8" id="KW-0902">Two-component regulatory system</keyword>
<dbReference type="EC" id="2.7.13.3" evidence="2"/>
<evidence type="ECO:0000256" key="8">
    <source>
        <dbReference type="ARBA" id="ARBA00023012"/>
    </source>
</evidence>
<keyword evidence="5" id="KW-0547">Nucleotide-binding</keyword>
<evidence type="ECO:0000259" key="10">
    <source>
        <dbReference type="PROSITE" id="PS50109"/>
    </source>
</evidence>
<dbReference type="SUPFAM" id="SSF55785">
    <property type="entry name" value="PYP-like sensor domain (PAS domain)"/>
    <property type="match status" value="1"/>
</dbReference>
<accession>A0ABX4ECS2</accession>
<evidence type="ECO:0000313" key="12">
    <source>
        <dbReference type="Proteomes" id="UP000215545"/>
    </source>
</evidence>
<evidence type="ECO:0000256" key="7">
    <source>
        <dbReference type="ARBA" id="ARBA00022840"/>
    </source>
</evidence>
<dbReference type="InterPro" id="IPR036097">
    <property type="entry name" value="HisK_dim/P_sf"/>
</dbReference>
<keyword evidence="4" id="KW-0808">Transferase</keyword>
<dbReference type="SUPFAM" id="SSF55874">
    <property type="entry name" value="ATPase domain of HSP90 chaperone/DNA topoisomerase II/histidine kinase"/>
    <property type="match status" value="1"/>
</dbReference>
<dbReference type="SUPFAM" id="SSF55781">
    <property type="entry name" value="GAF domain-like"/>
    <property type="match status" value="1"/>
</dbReference>
<keyword evidence="7" id="KW-0067">ATP-binding</keyword>
<dbReference type="PRINTS" id="PR00344">
    <property type="entry name" value="BCTRLSENSOR"/>
</dbReference>
<dbReference type="InterPro" id="IPR003018">
    <property type="entry name" value="GAF"/>
</dbReference>
<dbReference type="PROSITE" id="PS50109">
    <property type="entry name" value="HIS_KIN"/>
    <property type="match status" value="1"/>
</dbReference>
<dbReference type="Gene3D" id="3.30.450.40">
    <property type="match status" value="1"/>
</dbReference>
<dbReference type="InterPro" id="IPR003594">
    <property type="entry name" value="HATPase_dom"/>
</dbReference>
<name>A0ABX4ECS2_9BACI</name>
<reference evidence="12" key="1">
    <citation type="submission" date="2017-03" db="EMBL/GenBank/DDBJ databases">
        <title>Bacillus sp. V-88(T) DSM27956, whole genome shotgun sequencing project.</title>
        <authorList>
            <person name="Dastager S.G."/>
            <person name="Neurgaonkar P.S."/>
            <person name="Dharne M.S."/>
        </authorList>
    </citation>
    <scope>NUCLEOTIDE SEQUENCE [LARGE SCALE GENOMIC DNA]</scope>
    <source>
        <strain evidence="12">DSM 25145</strain>
    </source>
</reference>
<dbReference type="InterPro" id="IPR003661">
    <property type="entry name" value="HisK_dim/P_dom"/>
</dbReference>
<dbReference type="PANTHER" id="PTHR43065:SF42">
    <property type="entry name" value="TWO-COMPONENT SENSOR PPRA"/>
    <property type="match status" value="1"/>
</dbReference>
<evidence type="ECO:0000256" key="5">
    <source>
        <dbReference type="ARBA" id="ARBA00022741"/>
    </source>
</evidence>
<comment type="catalytic activity">
    <reaction evidence="1">
        <text>ATP + protein L-histidine = ADP + protein N-phospho-L-histidine.</text>
        <dbReference type="EC" id="2.7.13.3"/>
    </reaction>
</comment>
<proteinExistence type="predicted"/>
<dbReference type="CDD" id="cd00082">
    <property type="entry name" value="HisKA"/>
    <property type="match status" value="1"/>
</dbReference>
<dbReference type="Gene3D" id="3.30.565.10">
    <property type="entry name" value="Histidine kinase-like ATPase, C-terminal domain"/>
    <property type="match status" value="1"/>
</dbReference>
<comment type="caution">
    <text evidence="11">The sequence shown here is derived from an EMBL/GenBank/DDBJ whole genome shotgun (WGS) entry which is preliminary data.</text>
</comment>
<dbReference type="EMBL" id="MWSK01000001">
    <property type="protein sequence ID" value="OXS80115.1"/>
    <property type="molecule type" value="Genomic_DNA"/>
</dbReference>
<evidence type="ECO:0000256" key="3">
    <source>
        <dbReference type="ARBA" id="ARBA00022553"/>
    </source>
</evidence>
<dbReference type="SMART" id="SM00065">
    <property type="entry name" value="GAF"/>
    <property type="match status" value="1"/>
</dbReference>
<dbReference type="InterPro" id="IPR036890">
    <property type="entry name" value="HATPase_C_sf"/>
</dbReference>
<dbReference type="InterPro" id="IPR005467">
    <property type="entry name" value="His_kinase_dom"/>
</dbReference>
<gene>
    <name evidence="11" type="ORF">B1B05_01145</name>
</gene>
<dbReference type="SUPFAM" id="SSF47384">
    <property type="entry name" value="Homodimeric domain of signal transducing histidine kinase"/>
    <property type="match status" value="1"/>
</dbReference>
<dbReference type="Pfam" id="PF01590">
    <property type="entry name" value="GAF"/>
    <property type="match status" value="1"/>
</dbReference>
<keyword evidence="3" id="KW-0597">Phosphoprotein</keyword>
<sequence>MHDYESARYFSSGSRSSVNEGSGMNRPEMIHLLTGVQSSKLNYYTELKKTIGELQKKNRQLEIMNTIMHSFNVNMSIQDMLKQTQETLQSVYKIDRLSLAMWEDGALKMADVYPEKASFLRKGTVLSSENSLYARVFSSGQDLLHSVQKGDDFFESEAFQALGFQSVWLFPLSSRGMITGVLGLATREIFSFSEEDRSFFDHLSGQFAVCIENARLYHEVLLSESRWASTFRAVPDSILVTDLDGTILTRNDSAAQSWPFEQTICTFLKPDRFHEAVQTELPCFEEVSIQNKVYECAYYPMLEDGELKGMIVYLKNITEKQFMQAQIIHSGQLAAIGEMAAGVAHELNNPLTAILGNAQLLLRLATNETKPLLEDIEECGKRCRTIIRSLLAFSRQEPSSFHPCSLNDAIYEALRLTGRQMEKQRIQLLIELNEQLPLVNGNLQQLSQIAVNLFINAKDACSEMQGEKRVWVKTEADQHFVYLHVQDNGCGIDADKLDEIFHPFFTTKSAHNGTGLGLSVSIGIAESHGGTLTVKSQPQKGSTFTLALPVLERTE</sequence>
<dbReference type="Gene3D" id="1.10.287.130">
    <property type="match status" value="1"/>
</dbReference>
<dbReference type="Proteomes" id="UP000215545">
    <property type="component" value="Unassembled WGS sequence"/>
</dbReference>
<dbReference type="InterPro" id="IPR004358">
    <property type="entry name" value="Sig_transdc_His_kin-like_C"/>
</dbReference>
<dbReference type="Gene3D" id="3.30.450.20">
    <property type="entry name" value="PAS domain"/>
    <property type="match status" value="1"/>
</dbReference>
<dbReference type="SMART" id="SM00387">
    <property type="entry name" value="HATPase_c"/>
    <property type="match status" value="1"/>
</dbReference>
<dbReference type="Pfam" id="PF02518">
    <property type="entry name" value="HATPase_c"/>
    <property type="match status" value="1"/>
</dbReference>
<evidence type="ECO:0000256" key="9">
    <source>
        <dbReference type="SAM" id="MobiDB-lite"/>
    </source>
</evidence>
<evidence type="ECO:0000256" key="6">
    <source>
        <dbReference type="ARBA" id="ARBA00022777"/>
    </source>
</evidence>
<dbReference type="InterPro" id="IPR029016">
    <property type="entry name" value="GAF-like_dom_sf"/>
</dbReference>
<feature type="compositionally biased region" description="Low complexity" evidence="9">
    <location>
        <begin position="7"/>
        <end position="23"/>
    </location>
</feature>
<evidence type="ECO:0000256" key="1">
    <source>
        <dbReference type="ARBA" id="ARBA00000085"/>
    </source>
</evidence>
<protein>
    <recommendedName>
        <fullName evidence="2">histidine kinase</fullName>
        <ecNumber evidence="2">2.7.13.3</ecNumber>
    </recommendedName>
</protein>
<keyword evidence="6" id="KW-0418">Kinase</keyword>
<dbReference type="Pfam" id="PF00512">
    <property type="entry name" value="HisKA"/>
    <property type="match status" value="1"/>
</dbReference>